<feature type="region of interest" description="Disordered" evidence="1">
    <location>
        <begin position="50"/>
        <end position="84"/>
    </location>
</feature>
<proteinExistence type="predicted"/>
<feature type="compositionally biased region" description="Basic and acidic residues" evidence="1">
    <location>
        <begin position="56"/>
        <end position="78"/>
    </location>
</feature>
<protein>
    <submittedName>
        <fullName evidence="2">Uncharacterized protein</fullName>
    </submittedName>
</protein>
<evidence type="ECO:0000256" key="1">
    <source>
        <dbReference type="SAM" id="MobiDB-lite"/>
    </source>
</evidence>
<evidence type="ECO:0000313" key="2">
    <source>
        <dbReference type="EMBL" id="KAL0273374.1"/>
    </source>
</evidence>
<comment type="caution">
    <text evidence="2">The sequence shown here is derived from an EMBL/GenBank/DDBJ whole genome shotgun (WGS) entry which is preliminary data.</text>
</comment>
<gene>
    <name evidence="2" type="ORF">PYX00_006056</name>
</gene>
<accession>A0AAW2HU10</accession>
<dbReference type="EMBL" id="JARGDH010000003">
    <property type="protein sequence ID" value="KAL0273374.1"/>
    <property type="molecule type" value="Genomic_DNA"/>
</dbReference>
<name>A0AAW2HU10_9NEOP</name>
<dbReference type="AlphaFoldDB" id="A0AAW2HU10"/>
<reference evidence="2" key="1">
    <citation type="journal article" date="2024" name="Gigascience">
        <title>Chromosome-level genome of the poultry shaft louse Menopon gallinae provides insight into the host-switching and adaptive evolution of parasitic lice.</title>
        <authorList>
            <person name="Xu Y."/>
            <person name="Ma L."/>
            <person name="Liu S."/>
            <person name="Liang Y."/>
            <person name="Liu Q."/>
            <person name="He Z."/>
            <person name="Tian L."/>
            <person name="Duan Y."/>
            <person name="Cai W."/>
            <person name="Li H."/>
            <person name="Song F."/>
        </authorList>
    </citation>
    <scope>NUCLEOTIDE SEQUENCE</scope>
    <source>
        <strain evidence="2">Cailab_2023a</strain>
    </source>
</reference>
<organism evidence="2">
    <name type="scientific">Menopon gallinae</name>
    <name type="common">poultry shaft louse</name>
    <dbReference type="NCBI Taxonomy" id="328185"/>
    <lineage>
        <taxon>Eukaryota</taxon>
        <taxon>Metazoa</taxon>
        <taxon>Ecdysozoa</taxon>
        <taxon>Arthropoda</taxon>
        <taxon>Hexapoda</taxon>
        <taxon>Insecta</taxon>
        <taxon>Pterygota</taxon>
        <taxon>Neoptera</taxon>
        <taxon>Paraneoptera</taxon>
        <taxon>Psocodea</taxon>
        <taxon>Troctomorpha</taxon>
        <taxon>Phthiraptera</taxon>
        <taxon>Amblycera</taxon>
        <taxon>Menoponidae</taxon>
        <taxon>Menopon</taxon>
    </lineage>
</organism>
<sequence length="84" mass="9454">MARKYTGNPQSNTSNRALYGLRREQFSVGVPRPVLSSEISLCFKECALPRSPTRSSRREAQEAALRRMELTSTKEIKSGFHPPS</sequence>